<feature type="binding site" evidence="9">
    <location>
        <position position="278"/>
    </location>
    <ligand>
        <name>K(+)</name>
        <dbReference type="ChEBI" id="CHEBI:29103"/>
    </ligand>
</feature>
<feature type="binding site" evidence="9">
    <location>
        <position position="322"/>
    </location>
    <ligand>
        <name>K(+)</name>
        <dbReference type="ChEBI" id="CHEBI:29103"/>
    </ligand>
</feature>
<dbReference type="InterPro" id="IPR011877">
    <property type="entry name" value="Ribokinase"/>
</dbReference>
<dbReference type="AlphaFoldDB" id="K1WKC6"/>
<evidence type="ECO:0000256" key="9">
    <source>
        <dbReference type="HAMAP-Rule" id="MF_03215"/>
    </source>
</evidence>
<feature type="binding site" evidence="9">
    <location>
        <position position="202"/>
    </location>
    <ligand>
        <name>ATP</name>
        <dbReference type="ChEBI" id="CHEBI:30616"/>
    </ligand>
</feature>
<dbReference type="GO" id="GO:0019303">
    <property type="term" value="P:D-ribose catabolic process"/>
    <property type="evidence" value="ECO:0007669"/>
    <property type="project" value="UniProtKB-UniRule"/>
</dbReference>
<keyword evidence="2 9" id="KW-0479">Metal-binding</keyword>
<dbReference type="OMA" id="DIVLIQQ"/>
<organism evidence="11 12">
    <name type="scientific">Marssonina brunnea f. sp. multigermtubi (strain MB_m1)</name>
    <name type="common">Marssonina leaf spot fungus</name>
    <dbReference type="NCBI Taxonomy" id="1072389"/>
    <lineage>
        <taxon>Eukaryota</taxon>
        <taxon>Fungi</taxon>
        <taxon>Dikarya</taxon>
        <taxon>Ascomycota</taxon>
        <taxon>Pezizomycotina</taxon>
        <taxon>Leotiomycetes</taxon>
        <taxon>Helotiales</taxon>
        <taxon>Drepanopezizaceae</taxon>
        <taxon>Drepanopeziza</taxon>
    </lineage>
</organism>
<name>K1WKC6_MARBU</name>
<gene>
    <name evidence="11" type="ORF">MBM_08419</name>
</gene>
<keyword evidence="1 9" id="KW-0808">Transferase</keyword>
<sequence>MAPKVITVIGSLNYDLVSLVDRVPQPGETMTGGGFYTNAGGKGANQAVACARLSRPNPRTAAAASETPQTEPEVIVRMVGAVGADEFGPKIVAGLKGDGIDVSGIELSQGVNTGVAVIMVEQSTGENRIILDPGANSRVVPPKIFEDPKPDLIVMQLEIPLDTVLSTIRSAKEAGIAVLLNPAPAVVLPDEAYKGITHLILNETEAAILTGRKLEEVEAKGFSWIEVISEFFSKGVKNVVVTLGSKGAYYGYTWDDEHGQSIAEGGSIPAAKVESVVDTTAAGDTFIGSYAVQIVKKESFNTEEMDAIMATACKASARTVEKKGAQNSIPWADEIGS</sequence>
<feature type="binding site" evidence="9">
    <location>
        <begin position="283"/>
        <end position="284"/>
    </location>
    <ligand>
        <name>ATP</name>
        <dbReference type="ChEBI" id="CHEBI:30616"/>
    </ligand>
</feature>
<dbReference type="FunCoup" id="K1WKC6">
    <property type="interactions" value="1037"/>
</dbReference>
<comment type="catalytic activity">
    <reaction evidence="9">
        <text>D-ribose + ATP = D-ribose 5-phosphate + ADP + H(+)</text>
        <dbReference type="Rhea" id="RHEA:13697"/>
        <dbReference type="ChEBI" id="CHEBI:15378"/>
        <dbReference type="ChEBI" id="CHEBI:30616"/>
        <dbReference type="ChEBI" id="CHEBI:47013"/>
        <dbReference type="ChEBI" id="CHEBI:78346"/>
        <dbReference type="ChEBI" id="CHEBI:456216"/>
        <dbReference type="EC" id="2.7.1.15"/>
    </reaction>
</comment>
<feature type="domain" description="Carbohydrate kinase PfkB" evidence="10">
    <location>
        <begin position="6"/>
        <end position="331"/>
    </location>
</feature>
<comment type="cofactor">
    <cofactor evidence="9">
        <name>Mg(2+)</name>
        <dbReference type="ChEBI" id="CHEBI:18420"/>
    </cofactor>
    <text evidence="9">Requires a divalent cation, most likely magnesium in vivo, as an electrophilic catalyst to aid phosphoryl group transfer. It is the chelate of the metal and the nucleotide that is the actual substrate.</text>
</comment>
<dbReference type="GO" id="GO:0005524">
    <property type="term" value="F:ATP binding"/>
    <property type="evidence" value="ECO:0007669"/>
    <property type="project" value="UniProtKB-UniRule"/>
</dbReference>
<evidence type="ECO:0000256" key="8">
    <source>
        <dbReference type="ARBA" id="ARBA00023277"/>
    </source>
</evidence>
<keyword evidence="4 9" id="KW-0418">Kinase</keyword>
<keyword evidence="8 9" id="KW-0119">Carbohydrate metabolism</keyword>
<dbReference type="UniPathway" id="UPA00916">
    <property type="reaction ID" value="UER00889"/>
</dbReference>
<dbReference type="EMBL" id="JH921450">
    <property type="protein sequence ID" value="EKD13336.1"/>
    <property type="molecule type" value="Genomic_DNA"/>
</dbReference>
<dbReference type="GO" id="GO:0005634">
    <property type="term" value="C:nucleus"/>
    <property type="evidence" value="ECO:0007669"/>
    <property type="project" value="UniProtKB-SubCell"/>
</dbReference>
<evidence type="ECO:0000256" key="4">
    <source>
        <dbReference type="ARBA" id="ARBA00022777"/>
    </source>
</evidence>
<keyword evidence="7 9" id="KW-0630">Potassium</keyword>
<dbReference type="PANTHER" id="PTHR10584:SF166">
    <property type="entry name" value="RIBOKINASE"/>
    <property type="match status" value="1"/>
</dbReference>
<dbReference type="InParanoid" id="K1WKC6"/>
<feature type="binding site" evidence="9">
    <location>
        <position position="280"/>
    </location>
    <ligand>
        <name>K(+)</name>
        <dbReference type="ChEBI" id="CHEBI:29103"/>
    </ligand>
</feature>
<dbReference type="PRINTS" id="PR00990">
    <property type="entry name" value="RIBOKINASE"/>
</dbReference>
<evidence type="ECO:0000313" key="11">
    <source>
        <dbReference type="EMBL" id="EKD13336.1"/>
    </source>
</evidence>
<comment type="caution">
    <text evidence="9">Lacks conserved residue(s) required for the propagation of feature annotation.</text>
</comment>
<evidence type="ECO:0000256" key="3">
    <source>
        <dbReference type="ARBA" id="ARBA00022741"/>
    </source>
</evidence>
<comment type="function">
    <text evidence="9">Catalyzes the phosphorylation of ribose at O-5 in a reaction requiring ATP and magnesium. The resulting D-ribose-5-phosphate can then be used either for sythesis of nucleotides, histidine, and tryptophan, or as a component of the pentose phosphate pathway.</text>
</comment>
<keyword evidence="9" id="KW-0963">Cytoplasm</keyword>
<dbReference type="Pfam" id="PF00294">
    <property type="entry name" value="PfkB"/>
    <property type="match status" value="1"/>
</dbReference>
<dbReference type="HOGENOM" id="CLU_027634_2_0_1"/>
<dbReference type="InterPro" id="IPR029056">
    <property type="entry name" value="Ribokinase-like"/>
</dbReference>
<evidence type="ECO:0000256" key="6">
    <source>
        <dbReference type="ARBA" id="ARBA00022842"/>
    </source>
</evidence>
<keyword evidence="3 9" id="KW-0547">Nucleotide-binding</keyword>
<dbReference type="eggNOG" id="KOG2855">
    <property type="taxonomic scope" value="Eukaryota"/>
</dbReference>
<proteinExistence type="inferred from homology"/>
<feature type="binding site" evidence="9">
    <location>
        <position position="328"/>
    </location>
    <ligand>
        <name>K(+)</name>
        <dbReference type="ChEBI" id="CHEBI:29103"/>
    </ligand>
</feature>
<feature type="binding site" evidence="9">
    <location>
        <begin position="41"/>
        <end position="45"/>
    </location>
    <ligand>
        <name>substrate</name>
    </ligand>
</feature>
<dbReference type="GeneID" id="18764354"/>
<comment type="subunit">
    <text evidence="9">Homodimer.</text>
</comment>
<evidence type="ECO:0000259" key="10">
    <source>
        <dbReference type="Pfam" id="PF00294"/>
    </source>
</evidence>
<evidence type="ECO:0000256" key="5">
    <source>
        <dbReference type="ARBA" id="ARBA00022840"/>
    </source>
</evidence>
<dbReference type="Gene3D" id="3.40.1190.20">
    <property type="match status" value="1"/>
</dbReference>
<comment type="pathway">
    <text evidence="9">Carbohydrate metabolism; D-ribose degradation; D-ribose 5-phosphate from beta-D-ribopyranose: step 2/2.</text>
</comment>
<dbReference type="RefSeq" id="XP_007296308.1">
    <property type="nucleotide sequence ID" value="XM_007296246.1"/>
</dbReference>
<evidence type="ECO:0000256" key="7">
    <source>
        <dbReference type="ARBA" id="ARBA00022958"/>
    </source>
</evidence>
<accession>K1WKC6</accession>
<comment type="similarity">
    <text evidence="9">Belongs to the carbohydrate kinase PfkB family. Ribokinase subfamily.</text>
</comment>
<reference evidence="11 12" key="1">
    <citation type="journal article" date="2012" name="BMC Genomics">
        <title>Sequencing the genome of Marssonina brunnea reveals fungus-poplar co-evolution.</title>
        <authorList>
            <person name="Zhu S."/>
            <person name="Cao Y.-Z."/>
            <person name="Jiang C."/>
            <person name="Tan B.-Y."/>
            <person name="Wang Z."/>
            <person name="Feng S."/>
            <person name="Zhang L."/>
            <person name="Su X.-H."/>
            <person name="Brejova B."/>
            <person name="Vinar T."/>
            <person name="Xu M."/>
            <person name="Wang M.-X."/>
            <person name="Zhang S.-G."/>
            <person name="Huang M.-R."/>
            <person name="Wu R."/>
            <person name="Zhou Y."/>
        </authorList>
    </citation>
    <scope>NUCLEOTIDE SEQUENCE [LARGE SCALE GENOMIC DNA]</scope>
    <source>
        <strain evidence="11 12">MB_m1</strain>
    </source>
</reference>
<feature type="binding site" evidence="9">
    <location>
        <position position="158"/>
    </location>
    <ligand>
        <name>substrate</name>
    </ligand>
</feature>
<feature type="active site" description="Proton acceptor" evidence="9">
    <location>
        <position position="284"/>
    </location>
</feature>
<feature type="binding site" evidence="9">
    <location>
        <begin position="242"/>
        <end position="247"/>
    </location>
    <ligand>
        <name>ATP</name>
        <dbReference type="ChEBI" id="CHEBI:30616"/>
    </ligand>
</feature>
<comment type="subcellular location">
    <subcellularLocation>
        <location evidence="9">Cytoplasm</location>
    </subcellularLocation>
    <subcellularLocation>
        <location evidence="9">Nucleus</location>
    </subcellularLocation>
</comment>
<dbReference type="InterPro" id="IPR011611">
    <property type="entry name" value="PfkB_dom"/>
</dbReference>
<feature type="binding site" evidence="9">
    <location>
        <position position="319"/>
    </location>
    <ligand>
        <name>K(+)</name>
        <dbReference type="ChEBI" id="CHEBI:29103"/>
    </ligand>
</feature>
<keyword evidence="6 9" id="KW-0460">Magnesium</keyword>
<feature type="binding site" evidence="9">
    <location>
        <position position="324"/>
    </location>
    <ligand>
        <name>K(+)</name>
        <dbReference type="ChEBI" id="CHEBI:29103"/>
    </ligand>
</feature>
<evidence type="ECO:0000313" key="12">
    <source>
        <dbReference type="Proteomes" id="UP000006753"/>
    </source>
</evidence>
<dbReference type="OrthoDB" id="415590at2759"/>
<feature type="binding site" evidence="9">
    <location>
        <begin position="13"/>
        <end position="15"/>
    </location>
    <ligand>
        <name>substrate</name>
    </ligand>
</feature>
<dbReference type="STRING" id="1072389.K1WKC6"/>
<dbReference type="GO" id="GO:0005737">
    <property type="term" value="C:cytoplasm"/>
    <property type="evidence" value="ECO:0007669"/>
    <property type="project" value="UniProtKB-SubCell"/>
</dbReference>
<dbReference type="HAMAP" id="MF_01987">
    <property type="entry name" value="Ribokinase"/>
    <property type="match status" value="1"/>
</dbReference>
<dbReference type="GO" id="GO:0004747">
    <property type="term" value="F:ribokinase activity"/>
    <property type="evidence" value="ECO:0007669"/>
    <property type="project" value="UniProtKB-UniRule"/>
</dbReference>
<keyword evidence="12" id="KW-1185">Reference proteome</keyword>
<comment type="activity regulation">
    <text evidence="9">Activated by a monovalent cation that binds near, but not in, the active site. The most likely occupant of the site in vivo is potassium. Ion binding induces a conformational change that may alter substrate affinity.</text>
</comment>
<feature type="binding site" evidence="9">
    <location>
        <position position="284"/>
    </location>
    <ligand>
        <name>substrate</name>
    </ligand>
</feature>
<dbReference type="GO" id="GO:0046872">
    <property type="term" value="F:metal ion binding"/>
    <property type="evidence" value="ECO:0007669"/>
    <property type="project" value="UniProtKB-KW"/>
</dbReference>
<dbReference type="PANTHER" id="PTHR10584">
    <property type="entry name" value="SUGAR KINASE"/>
    <property type="match status" value="1"/>
</dbReference>
<dbReference type="InterPro" id="IPR002139">
    <property type="entry name" value="Ribo/fructo_kinase"/>
</dbReference>
<dbReference type="KEGG" id="mbe:MBM_08419"/>
<dbReference type="SUPFAM" id="SSF53613">
    <property type="entry name" value="Ribokinase-like"/>
    <property type="match status" value="1"/>
</dbReference>
<keyword evidence="9" id="KW-0539">Nucleus</keyword>
<dbReference type="EC" id="2.7.1.15" evidence="9"/>
<dbReference type="CDD" id="cd01174">
    <property type="entry name" value="ribokinase"/>
    <property type="match status" value="1"/>
</dbReference>
<evidence type="ECO:0000256" key="1">
    <source>
        <dbReference type="ARBA" id="ARBA00022679"/>
    </source>
</evidence>
<dbReference type="Proteomes" id="UP000006753">
    <property type="component" value="Unassembled WGS sequence"/>
</dbReference>
<evidence type="ECO:0000256" key="2">
    <source>
        <dbReference type="ARBA" id="ARBA00022723"/>
    </source>
</evidence>
<keyword evidence="5 9" id="KW-0067">ATP-binding</keyword>
<protein>
    <recommendedName>
        <fullName evidence="9">Ribokinase</fullName>
        <shortName evidence="9">RK</shortName>
        <ecNumber evidence="9">2.7.1.15</ecNumber>
    </recommendedName>
</protein>